<gene>
    <name evidence="2" type="ORF">Vbra_6729</name>
</gene>
<evidence type="ECO:0000313" key="2">
    <source>
        <dbReference type="EMBL" id="CEL91991.1"/>
    </source>
</evidence>
<accession>A0A0G4E9D5</accession>
<dbReference type="EMBL" id="CDMY01000040">
    <property type="protein sequence ID" value="CEL91991.1"/>
    <property type="molecule type" value="Genomic_DNA"/>
</dbReference>
<dbReference type="InParanoid" id="A0A0G4E9D5"/>
<dbReference type="AlphaFoldDB" id="A0A0G4E9D5"/>
<feature type="region of interest" description="Disordered" evidence="1">
    <location>
        <begin position="1"/>
        <end position="31"/>
    </location>
</feature>
<protein>
    <submittedName>
        <fullName evidence="2">Uncharacterized protein</fullName>
    </submittedName>
</protein>
<evidence type="ECO:0000256" key="1">
    <source>
        <dbReference type="SAM" id="MobiDB-lite"/>
    </source>
</evidence>
<dbReference type="VEuPathDB" id="CryptoDB:Vbra_6729"/>
<evidence type="ECO:0000313" key="3">
    <source>
        <dbReference type="Proteomes" id="UP000041254"/>
    </source>
</evidence>
<dbReference type="Proteomes" id="UP000041254">
    <property type="component" value="Unassembled WGS sequence"/>
</dbReference>
<reference evidence="2 3" key="1">
    <citation type="submission" date="2014-11" db="EMBL/GenBank/DDBJ databases">
        <authorList>
            <person name="Zhu J."/>
            <person name="Qi W."/>
            <person name="Song R."/>
        </authorList>
    </citation>
    <scope>NUCLEOTIDE SEQUENCE [LARGE SCALE GENOMIC DNA]</scope>
</reference>
<keyword evidence="3" id="KW-1185">Reference proteome</keyword>
<name>A0A0G4E9D5_VITBC</name>
<dbReference type="OrthoDB" id="189931at2759"/>
<proteinExistence type="predicted"/>
<sequence length="242" mass="26645">MARKRKGGAGGAAAKKQKNGRGEAASSSLAPAPPPSPVLMLLWAWMRSPDMAAVPIEIVDHIRHFFIQRATPSAKNVVVNPSCLNEHVGNEVGKLKREAITLLCNGPVRFNKYAGILELTNAAILFINLPALDQQHQPSPRSSSACTAYGNLLTNKGRNINWYAPERYGPAHPLVRRLREDSSMHVLLLCRPVGGAYLYLGTLRKVAHAEERGKGIRFDFELKDYARLRNNATFRQMAAIAD</sequence>
<organism evidence="2 3">
    <name type="scientific">Vitrella brassicaformis (strain CCMP3155)</name>
    <dbReference type="NCBI Taxonomy" id="1169540"/>
    <lineage>
        <taxon>Eukaryota</taxon>
        <taxon>Sar</taxon>
        <taxon>Alveolata</taxon>
        <taxon>Colpodellida</taxon>
        <taxon>Vitrellaceae</taxon>
        <taxon>Vitrella</taxon>
    </lineage>
</organism>